<reference evidence="2" key="1">
    <citation type="submission" date="2023-09" db="UniProtKB">
        <authorList>
            <consortium name="Ensembl"/>
        </authorList>
    </citation>
    <scope>IDENTIFICATION</scope>
</reference>
<keyword evidence="1" id="KW-0472">Membrane</keyword>
<sequence length="51" mass="5690">MASWLGVGAGPDPLVVLLVLVLLVRFVLWSCLGTYIDHKLARLQRCKPKKD</sequence>
<evidence type="ECO:0000256" key="1">
    <source>
        <dbReference type="SAM" id="Phobius"/>
    </source>
</evidence>
<accession>A0A8C0WL00</accession>
<proteinExistence type="predicted"/>
<evidence type="ECO:0008006" key="3">
    <source>
        <dbReference type="Google" id="ProtNLM"/>
    </source>
</evidence>
<organism evidence="2">
    <name type="scientific">Castor canadensis</name>
    <name type="common">American beaver</name>
    <dbReference type="NCBI Taxonomy" id="51338"/>
    <lineage>
        <taxon>Eukaryota</taxon>
        <taxon>Metazoa</taxon>
        <taxon>Chordata</taxon>
        <taxon>Craniata</taxon>
        <taxon>Vertebrata</taxon>
        <taxon>Euteleostomi</taxon>
        <taxon>Mammalia</taxon>
        <taxon>Eutheria</taxon>
        <taxon>Euarchontoglires</taxon>
        <taxon>Glires</taxon>
        <taxon>Rodentia</taxon>
        <taxon>Castorimorpha</taxon>
        <taxon>Castoridae</taxon>
        <taxon>Castor</taxon>
    </lineage>
</organism>
<name>A0A8C0WL00_CASCN</name>
<keyword evidence="1" id="KW-0812">Transmembrane</keyword>
<dbReference type="GeneID" id="141414933"/>
<dbReference type="RefSeq" id="XP_073906870.1">
    <property type="nucleotide sequence ID" value="XM_074050769.1"/>
</dbReference>
<feature type="transmembrane region" description="Helical" evidence="1">
    <location>
        <begin position="14"/>
        <end position="36"/>
    </location>
</feature>
<protein>
    <recommendedName>
        <fullName evidence="3">Small integral membrane protein 38</fullName>
    </recommendedName>
</protein>
<keyword evidence="1" id="KW-1133">Transmembrane helix</keyword>
<dbReference type="Ensembl" id="ENSCCNT00000017434.1">
    <property type="protein sequence ID" value="ENSCCNP00000013275.1"/>
    <property type="gene ID" value="ENSCCNG00000013803.1"/>
</dbReference>
<dbReference type="AlphaFoldDB" id="A0A8C0WL00"/>
<evidence type="ECO:0000313" key="2">
    <source>
        <dbReference type="Ensembl" id="ENSCCNP00000013275.1"/>
    </source>
</evidence>